<dbReference type="Proteomes" id="UP000706525">
    <property type="component" value="Unassembled WGS sequence"/>
</dbReference>
<evidence type="ECO:0000313" key="3">
    <source>
        <dbReference type="Proteomes" id="UP000706525"/>
    </source>
</evidence>
<keyword evidence="1" id="KW-0812">Transmembrane</keyword>
<dbReference type="Pfam" id="PF04341">
    <property type="entry name" value="DUF485"/>
    <property type="match status" value="1"/>
</dbReference>
<name>A0ABM8XJF0_9BURK</name>
<proteinExistence type="predicted"/>
<dbReference type="EMBL" id="CAJZAG010000009">
    <property type="protein sequence ID" value="CAG9180163.1"/>
    <property type="molecule type" value="Genomic_DNA"/>
</dbReference>
<sequence>MTHTAPTLSAHASHARDAAPLPLTPHPMLGQPAFERLHRARRRFSWALTAAMLTIYFGYILTLAFRPAWLAIPVAPGHPTTIGIPIGFGMFVITFALVALYVHRTNTVYDREIAAIRAGAQS</sequence>
<keyword evidence="1" id="KW-1133">Transmembrane helix</keyword>
<keyword evidence="1" id="KW-0472">Membrane</keyword>
<dbReference type="PANTHER" id="PTHR38598:SF1">
    <property type="entry name" value="INNER MEMBRANE PROTEIN YJCH"/>
    <property type="match status" value="1"/>
</dbReference>
<dbReference type="PANTHER" id="PTHR38598">
    <property type="entry name" value="INNER MEMBRANE PROTEIN YJCH"/>
    <property type="match status" value="1"/>
</dbReference>
<feature type="transmembrane region" description="Helical" evidence="1">
    <location>
        <begin position="82"/>
        <end position="102"/>
    </location>
</feature>
<dbReference type="InterPro" id="IPR007436">
    <property type="entry name" value="DUF485"/>
</dbReference>
<protein>
    <recommendedName>
        <fullName evidence="4">DUF485 domain-containing protein</fullName>
    </recommendedName>
</protein>
<comment type="caution">
    <text evidence="2">The sequence shown here is derived from an EMBL/GenBank/DDBJ whole genome shotgun (WGS) entry which is preliminary data.</text>
</comment>
<evidence type="ECO:0008006" key="4">
    <source>
        <dbReference type="Google" id="ProtNLM"/>
    </source>
</evidence>
<reference evidence="2 3" key="1">
    <citation type="submission" date="2021-08" db="EMBL/GenBank/DDBJ databases">
        <authorList>
            <person name="Peeters C."/>
        </authorList>
    </citation>
    <scope>NUCLEOTIDE SEQUENCE [LARGE SCALE GENOMIC DNA]</scope>
    <source>
        <strain evidence="2 3">LMG 32289</strain>
    </source>
</reference>
<evidence type="ECO:0000313" key="2">
    <source>
        <dbReference type="EMBL" id="CAG9180163.1"/>
    </source>
</evidence>
<gene>
    <name evidence="2" type="ORF">LMG32289_04534</name>
</gene>
<dbReference type="RefSeq" id="WP_223992319.1">
    <property type="nucleotide sequence ID" value="NZ_CAJZAG010000009.1"/>
</dbReference>
<dbReference type="InterPro" id="IPR052959">
    <property type="entry name" value="Inner_membrane_assoc"/>
</dbReference>
<accession>A0ABM8XJF0</accession>
<organism evidence="2 3">
    <name type="scientific">Cupriavidus pampae</name>
    <dbReference type="NCBI Taxonomy" id="659251"/>
    <lineage>
        <taxon>Bacteria</taxon>
        <taxon>Pseudomonadati</taxon>
        <taxon>Pseudomonadota</taxon>
        <taxon>Betaproteobacteria</taxon>
        <taxon>Burkholderiales</taxon>
        <taxon>Burkholderiaceae</taxon>
        <taxon>Cupriavidus</taxon>
    </lineage>
</organism>
<keyword evidence="3" id="KW-1185">Reference proteome</keyword>
<evidence type="ECO:0000256" key="1">
    <source>
        <dbReference type="SAM" id="Phobius"/>
    </source>
</evidence>
<feature type="transmembrane region" description="Helical" evidence="1">
    <location>
        <begin position="44"/>
        <end position="62"/>
    </location>
</feature>